<sequence>MTTTPTDVASTGAASTGEAAVLRTLAASPPHGVQVHIRTDLFSTGMALFGSVVELDFLFTGPGREQNAFNSLLP</sequence>
<evidence type="ECO:0000313" key="2">
    <source>
        <dbReference type="Proteomes" id="UP001597145"/>
    </source>
</evidence>
<gene>
    <name evidence="1" type="ORF">ACFSCY_25130</name>
</gene>
<keyword evidence="2" id="KW-1185">Reference proteome</keyword>
<proteinExistence type="predicted"/>
<dbReference type="RefSeq" id="WP_343978358.1">
    <property type="nucleotide sequence ID" value="NZ_BAAAJG010000010.1"/>
</dbReference>
<accession>A0ABW4FR41</accession>
<dbReference type="Proteomes" id="UP001597145">
    <property type="component" value="Unassembled WGS sequence"/>
</dbReference>
<evidence type="ECO:0000313" key="1">
    <source>
        <dbReference type="EMBL" id="MFD1532710.1"/>
    </source>
</evidence>
<organism evidence="1 2">
    <name type="scientific">Pseudonocardia aurantiaca</name>
    <dbReference type="NCBI Taxonomy" id="75290"/>
    <lineage>
        <taxon>Bacteria</taxon>
        <taxon>Bacillati</taxon>
        <taxon>Actinomycetota</taxon>
        <taxon>Actinomycetes</taxon>
        <taxon>Pseudonocardiales</taxon>
        <taxon>Pseudonocardiaceae</taxon>
        <taxon>Pseudonocardia</taxon>
    </lineage>
</organism>
<reference evidence="2" key="1">
    <citation type="journal article" date="2019" name="Int. J. Syst. Evol. Microbiol.">
        <title>The Global Catalogue of Microorganisms (GCM) 10K type strain sequencing project: providing services to taxonomists for standard genome sequencing and annotation.</title>
        <authorList>
            <consortium name="The Broad Institute Genomics Platform"/>
            <consortium name="The Broad Institute Genome Sequencing Center for Infectious Disease"/>
            <person name="Wu L."/>
            <person name="Ma J."/>
        </authorList>
    </citation>
    <scope>NUCLEOTIDE SEQUENCE [LARGE SCALE GENOMIC DNA]</scope>
    <source>
        <strain evidence="2">JCM 12165</strain>
    </source>
</reference>
<comment type="caution">
    <text evidence="1">The sequence shown here is derived from an EMBL/GenBank/DDBJ whole genome shotgun (WGS) entry which is preliminary data.</text>
</comment>
<protein>
    <submittedName>
        <fullName evidence="1">Uncharacterized protein</fullName>
    </submittedName>
</protein>
<dbReference type="EMBL" id="JBHUCP010000019">
    <property type="protein sequence ID" value="MFD1532710.1"/>
    <property type="molecule type" value="Genomic_DNA"/>
</dbReference>
<name>A0ABW4FR41_9PSEU</name>